<dbReference type="EMBL" id="AGNK02000878">
    <property type="status" value="NOT_ANNOTATED_CDS"/>
    <property type="molecule type" value="Genomic_DNA"/>
</dbReference>
<sequence>MTFEKVYCLYCLPLKPERLEPSFGAIVGRLAKGLVTSIFNPPYDKTRVCSILWKQILSGFI</sequence>
<organism evidence="1 2">
    <name type="scientific">Setaria italica</name>
    <name type="common">Foxtail millet</name>
    <name type="synonym">Panicum italicum</name>
    <dbReference type="NCBI Taxonomy" id="4555"/>
    <lineage>
        <taxon>Eukaryota</taxon>
        <taxon>Viridiplantae</taxon>
        <taxon>Streptophyta</taxon>
        <taxon>Embryophyta</taxon>
        <taxon>Tracheophyta</taxon>
        <taxon>Spermatophyta</taxon>
        <taxon>Magnoliopsida</taxon>
        <taxon>Liliopsida</taxon>
        <taxon>Poales</taxon>
        <taxon>Poaceae</taxon>
        <taxon>PACMAD clade</taxon>
        <taxon>Panicoideae</taxon>
        <taxon>Panicodae</taxon>
        <taxon>Paniceae</taxon>
        <taxon>Cenchrinae</taxon>
        <taxon>Setaria</taxon>
    </lineage>
</organism>
<dbReference type="Proteomes" id="UP000004995">
    <property type="component" value="Unassembled WGS sequence"/>
</dbReference>
<dbReference type="EnsemblPlants" id="KQL23533">
    <property type="protein sequence ID" value="KQL23533"/>
    <property type="gene ID" value="SETIT_033688mg"/>
</dbReference>
<proteinExistence type="predicted"/>
<keyword evidence="2" id="KW-1185">Reference proteome</keyword>
<dbReference type="AlphaFoldDB" id="K4A484"/>
<dbReference type="InParanoid" id="K4A484"/>
<accession>K4A484</accession>
<reference evidence="1" key="2">
    <citation type="submission" date="2018-08" db="UniProtKB">
        <authorList>
            <consortium name="EnsemblPlants"/>
        </authorList>
    </citation>
    <scope>IDENTIFICATION</scope>
    <source>
        <strain evidence="1">Yugu1</strain>
    </source>
</reference>
<protein>
    <submittedName>
        <fullName evidence="1">Uncharacterized protein</fullName>
    </submittedName>
</protein>
<evidence type="ECO:0000313" key="2">
    <source>
        <dbReference type="Proteomes" id="UP000004995"/>
    </source>
</evidence>
<reference evidence="2" key="1">
    <citation type="journal article" date="2012" name="Nat. Biotechnol.">
        <title>Reference genome sequence of the model plant Setaria.</title>
        <authorList>
            <person name="Bennetzen J.L."/>
            <person name="Schmutz J."/>
            <person name="Wang H."/>
            <person name="Percifield R."/>
            <person name="Hawkins J."/>
            <person name="Pontaroli A.C."/>
            <person name="Estep M."/>
            <person name="Feng L."/>
            <person name="Vaughn J.N."/>
            <person name="Grimwood J."/>
            <person name="Jenkins J."/>
            <person name="Barry K."/>
            <person name="Lindquist E."/>
            <person name="Hellsten U."/>
            <person name="Deshpande S."/>
            <person name="Wang X."/>
            <person name="Wu X."/>
            <person name="Mitros T."/>
            <person name="Triplett J."/>
            <person name="Yang X."/>
            <person name="Ye C.Y."/>
            <person name="Mauro-Herrera M."/>
            <person name="Wang L."/>
            <person name="Li P."/>
            <person name="Sharma M."/>
            <person name="Sharma R."/>
            <person name="Ronald P.C."/>
            <person name="Panaud O."/>
            <person name="Kellogg E.A."/>
            <person name="Brutnell T.P."/>
            <person name="Doust A.N."/>
            <person name="Tuskan G.A."/>
            <person name="Rokhsar D."/>
            <person name="Devos K.M."/>
        </authorList>
    </citation>
    <scope>NUCLEOTIDE SEQUENCE [LARGE SCALE GENOMIC DNA]</scope>
    <source>
        <strain evidence="2">cv. Yugu1</strain>
    </source>
</reference>
<name>K4A484_SETIT</name>
<evidence type="ECO:0000313" key="1">
    <source>
        <dbReference type="EnsemblPlants" id="KQL23533"/>
    </source>
</evidence>
<dbReference type="HOGENOM" id="CLU_2926992_0_0_1"/>
<dbReference type="Gramene" id="KQL23533">
    <property type="protein sequence ID" value="KQL23533"/>
    <property type="gene ID" value="SETIT_033688mg"/>
</dbReference>